<evidence type="ECO:0000313" key="1">
    <source>
        <dbReference type="EMBL" id="JAH63630.1"/>
    </source>
</evidence>
<reference evidence="1" key="1">
    <citation type="submission" date="2014-11" db="EMBL/GenBank/DDBJ databases">
        <authorList>
            <person name="Amaro Gonzalez C."/>
        </authorList>
    </citation>
    <scope>NUCLEOTIDE SEQUENCE</scope>
</reference>
<reference evidence="1" key="2">
    <citation type="journal article" date="2015" name="Fish Shellfish Immunol.">
        <title>Early steps in the European eel (Anguilla anguilla)-Vibrio vulnificus interaction in the gills: Role of the RtxA13 toxin.</title>
        <authorList>
            <person name="Callol A."/>
            <person name="Pajuelo D."/>
            <person name="Ebbesson L."/>
            <person name="Teles M."/>
            <person name="MacKenzie S."/>
            <person name="Amaro C."/>
        </authorList>
    </citation>
    <scope>NUCLEOTIDE SEQUENCE</scope>
</reference>
<name>A0A0E9UEH4_ANGAN</name>
<organism evidence="1">
    <name type="scientific">Anguilla anguilla</name>
    <name type="common">European freshwater eel</name>
    <name type="synonym">Muraena anguilla</name>
    <dbReference type="NCBI Taxonomy" id="7936"/>
    <lineage>
        <taxon>Eukaryota</taxon>
        <taxon>Metazoa</taxon>
        <taxon>Chordata</taxon>
        <taxon>Craniata</taxon>
        <taxon>Vertebrata</taxon>
        <taxon>Euteleostomi</taxon>
        <taxon>Actinopterygii</taxon>
        <taxon>Neopterygii</taxon>
        <taxon>Teleostei</taxon>
        <taxon>Anguilliformes</taxon>
        <taxon>Anguillidae</taxon>
        <taxon>Anguilla</taxon>
    </lineage>
</organism>
<sequence>MNCVRSLVILPFKKKVLTITDDSRMSL</sequence>
<proteinExistence type="predicted"/>
<dbReference type="AlphaFoldDB" id="A0A0E9UEH4"/>
<dbReference type="EMBL" id="GBXM01044947">
    <property type="protein sequence ID" value="JAH63630.1"/>
    <property type="molecule type" value="Transcribed_RNA"/>
</dbReference>
<protein>
    <submittedName>
        <fullName evidence="1">Uncharacterized protein</fullName>
    </submittedName>
</protein>
<accession>A0A0E9UEH4</accession>